<protein>
    <submittedName>
        <fullName evidence="8">PIG-P-domain-containing protein</fullName>
    </submittedName>
</protein>
<feature type="compositionally biased region" description="Pro residues" evidence="5">
    <location>
        <begin position="118"/>
        <end position="129"/>
    </location>
</feature>
<organism evidence="8 9">
    <name type="scientific">Trematosphaeria pertusa</name>
    <dbReference type="NCBI Taxonomy" id="390896"/>
    <lineage>
        <taxon>Eukaryota</taxon>
        <taxon>Fungi</taxon>
        <taxon>Dikarya</taxon>
        <taxon>Ascomycota</taxon>
        <taxon>Pezizomycotina</taxon>
        <taxon>Dothideomycetes</taxon>
        <taxon>Pleosporomycetidae</taxon>
        <taxon>Pleosporales</taxon>
        <taxon>Massarineae</taxon>
        <taxon>Trematosphaeriaceae</taxon>
        <taxon>Trematosphaeria</taxon>
    </lineage>
</organism>
<comment type="subcellular location">
    <subcellularLocation>
        <location evidence="1">Membrane</location>
        <topology evidence="1">Multi-pass membrane protein</topology>
    </subcellularLocation>
</comment>
<dbReference type="PANTHER" id="PTHR46346:SF1">
    <property type="entry name" value="PHOSPHATIDYLINOSITOL N-ACETYLGLUCOSAMINYLTRANSFERASE SUBUNIT P"/>
    <property type="match status" value="1"/>
</dbReference>
<dbReference type="GO" id="GO:0016020">
    <property type="term" value="C:membrane"/>
    <property type="evidence" value="ECO:0007669"/>
    <property type="project" value="UniProtKB-SubCell"/>
</dbReference>
<dbReference type="EMBL" id="ML987191">
    <property type="protein sequence ID" value="KAF2253926.1"/>
    <property type="molecule type" value="Genomic_DNA"/>
</dbReference>
<feature type="compositionally biased region" description="Acidic residues" evidence="5">
    <location>
        <begin position="60"/>
        <end position="70"/>
    </location>
</feature>
<dbReference type="Pfam" id="PF08510">
    <property type="entry name" value="PIG-P"/>
    <property type="match status" value="1"/>
</dbReference>
<evidence type="ECO:0000256" key="6">
    <source>
        <dbReference type="SAM" id="Phobius"/>
    </source>
</evidence>
<keyword evidence="4 6" id="KW-0472">Membrane</keyword>
<dbReference type="AlphaFoldDB" id="A0A6A6IU37"/>
<feature type="region of interest" description="Disordered" evidence="5">
    <location>
        <begin position="1"/>
        <end position="175"/>
    </location>
</feature>
<feature type="compositionally biased region" description="Low complexity" evidence="5">
    <location>
        <begin position="130"/>
        <end position="175"/>
    </location>
</feature>
<dbReference type="PANTHER" id="PTHR46346">
    <property type="entry name" value="PHOSPHATIDYLINOSITOL N-ACETYLGLUCOSAMINYLTRANSFERASE SUBUNIT P"/>
    <property type="match status" value="1"/>
</dbReference>
<evidence type="ECO:0000256" key="3">
    <source>
        <dbReference type="ARBA" id="ARBA00022989"/>
    </source>
</evidence>
<dbReference type="InterPro" id="IPR013717">
    <property type="entry name" value="PIG-P"/>
</dbReference>
<evidence type="ECO:0000256" key="1">
    <source>
        <dbReference type="ARBA" id="ARBA00004141"/>
    </source>
</evidence>
<feature type="compositionally biased region" description="Low complexity" evidence="5">
    <location>
        <begin position="35"/>
        <end position="47"/>
    </location>
</feature>
<keyword evidence="9" id="KW-1185">Reference proteome</keyword>
<dbReference type="GO" id="GO:0006506">
    <property type="term" value="P:GPI anchor biosynthetic process"/>
    <property type="evidence" value="ECO:0007669"/>
    <property type="project" value="TreeGrafter"/>
</dbReference>
<gene>
    <name evidence="8" type="ORF">BU26DRAFT_232041</name>
</gene>
<dbReference type="OrthoDB" id="690928at2759"/>
<dbReference type="Proteomes" id="UP000800094">
    <property type="component" value="Unassembled WGS sequence"/>
</dbReference>
<evidence type="ECO:0000256" key="5">
    <source>
        <dbReference type="SAM" id="MobiDB-lite"/>
    </source>
</evidence>
<evidence type="ECO:0000256" key="4">
    <source>
        <dbReference type="ARBA" id="ARBA00023136"/>
    </source>
</evidence>
<name>A0A6A6IU37_9PLEO</name>
<feature type="transmembrane region" description="Helical" evidence="6">
    <location>
        <begin position="202"/>
        <end position="221"/>
    </location>
</feature>
<evidence type="ECO:0000313" key="9">
    <source>
        <dbReference type="Proteomes" id="UP000800094"/>
    </source>
</evidence>
<accession>A0A6A6IU37</accession>
<dbReference type="GeneID" id="54574217"/>
<sequence length="367" mass="39321">MPPHSRGKAVPSGFQSKSTPNLPTLRALDSADAVPPSTDSRTTTSPVSPAPITSPSEPASIEDNDQDEDQGLFALNPSDSSDSDDADDGPPTSRPLFTSRSHTHLPRHTASTLFPPFYNRPPTPLPPSPSLTSLLRPSFSTTPSHPTTPDSSDVDLPTGAGTATNGTSTPTSTTTNLASITKSARHAPTVPRASPKVPTYEYYGFALYLASSAAFLLYIVWAYVPSPLLHQMGIHYYPNRWWALAVPCWLVVLVVYIYVALASYNTRYLTLPLSSCESLVDECAQIAVIDRRTGRIVRDQMASASKNHETAKGGTSSAASSRRNSVSAYQFGPSEDVDWKSFWSVGTDAVMDVPIGGVCEILYGAEG</sequence>
<dbReference type="InterPro" id="IPR052263">
    <property type="entry name" value="GPI_Anchor_Biosynth"/>
</dbReference>
<reference evidence="8" key="1">
    <citation type="journal article" date="2020" name="Stud. Mycol.">
        <title>101 Dothideomycetes genomes: a test case for predicting lifestyles and emergence of pathogens.</title>
        <authorList>
            <person name="Haridas S."/>
            <person name="Albert R."/>
            <person name="Binder M."/>
            <person name="Bloem J."/>
            <person name="Labutti K."/>
            <person name="Salamov A."/>
            <person name="Andreopoulos B."/>
            <person name="Baker S."/>
            <person name="Barry K."/>
            <person name="Bills G."/>
            <person name="Bluhm B."/>
            <person name="Cannon C."/>
            <person name="Castanera R."/>
            <person name="Culley D."/>
            <person name="Daum C."/>
            <person name="Ezra D."/>
            <person name="Gonzalez J."/>
            <person name="Henrissat B."/>
            <person name="Kuo A."/>
            <person name="Liang C."/>
            <person name="Lipzen A."/>
            <person name="Lutzoni F."/>
            <person name="Magnuson J."/>
            <person name="Mondo S."/>
            <person name="Nolan M."/>
            <person name="Ohm R."/>
            <person name="Pangilinan J."/>
            <person name="Park H.-J."/>
            <person name="Ramirez L."/>
            <person name="Alfaro M."/>
            <person name="Sun H."/>
            <person name="Tritt A."/>
            <person name="Yoshinaga Y."/>
            <person name="Zwiers L.-H."/>
            <person name="Turgeon B."/>
            <person name="Goodwin S."/>
            <person name="Spatafora J."/>
            <person name="Crous P."/>
            <person name="Grigoriev I."/>
        </authorList>
    </citation>
    <scope>NUCLEOTIDE SEQUENCE</scope>
    <source>
        <strain evidence="8">CBS 122368</strain>
    </source>
</reference>
<feature type="domain" description="PIG-P" evidence="7">
    <location>
        <begin position="199"/>
        <end position="363"/>
    </location>
</feature>
<dbReference type="RefSeq" id="XP_033688930.1">
    <property type="nucleotide sequence ID" value="XM_033820887.1"/>
</dbReference>
<evidence type="ECO:0000256" key="2">
    <source>
        <dbReference type="ARBA" id="ARBA00022692"/>
    </source>
</evidence>
<feature type="transmembrane region" description="Helical" evidence="6">
    <location>
        <begin position="241"/>
        <end position="261"/>
    </location>
</feature>
<keyword evidence="3 6" id="KW-1133">Transmembrane helix</keyword>
<feature type="compositionally biased region" description="Polar residues" evidence="5">
    <location>
        <begin position="13"/>
        <end position="22"/>
    </location>
</feature>
<feature type="region of interest" description="Disordered" evidence="5">
    <location>
        <begin position="302"/>
        <end position="321"/>
    </location>
</feature>
<evidence type="ECO:0000259" key="7">
    <source>
        <dbReference type="Pfam" id="PF08510"/>
    </source>
</evidence>
<keyword evidence="2 6" id="KW-0812">Transmembrane</keyword>
<evidence type="ECO:0000313" key="8">
    <source>
        <dbReference type="EMBL" id="KAF2253926.1"/>
    </source>
</evidence>
<dbReference type="GO" id="GO:0005783">
    <property type="term" value="C:endoplasmic reticulum"/>
    <property type="evidence" value="ECO:0007669"/>
    <property type="project" value="TreeGrafter"/>
</dbReference>
<proteinExistence type="predicted"/>